<reference evidence="1" key="1">
    <citation type="journal article" date="2015" name="Nature">
        <title>Complex archaea that bridge the gap between prokaryotes and eukaryotes.</title>
        <authorList>
            <person name="Spang A."/>
            <person name="Saw J.H."/>
            <person name="Jorgensen S.L."/>
            <person name="Zaremba-Niedzwiedzka K."/>
            <person name="Martijn J."/>
            <person name="Lind A.E."/>
            <person name="van Eijk R."/>
            <person name="Schleper C."/>
            <person name="Guy L."/>
            <person name="Ettema T.J."/>
        </authorList>
    </citation>
    <scope>NUCLEOTIDE SEQUENCE</scope>
</reference>
<name>A0A0F9PYN2_9ZZZZ</name>
<evidence type="ECO:0000313" key="1">
    <source>
        <dbReference type="EMBL" id="KKN06176.1"/>
    </source>
</evidence>
<accession>A0A0F9PYN2</accession>
<proteinExistence type="predicted"/>
<comment type="caution">
    <text evidence="1">The sequence shown here is derived from an EMBL/GenBank/DDBJ whole genome shotgun (WGS) entry which is preliminary data.</text>
</comment>
<dbReference type="EMBL" id="LAZR01004719">
    <property type="protein sequence ID" value="KKN06176.1"/>
    <property type="molecule type" value="Genomic_DNA"/>
</dbReference>
<sequence>MEKYLANNLAMDLTQDGLAMIFRDYAVVMLEHLWRSTGDTIPVSMPPEASSRELHIIINEKLPPTKRGGQGRSRASIIKAADRFVDAKLWDCREESCKGGYRRIYWAIVTEGDLWKAVKKRVDEKLAQV</sequence>
<protein>
    <submittedName>
        <fullName evidence="1">Uncharacterized protein</fullName>
    </submittedName>
</protein>
<gene>
    <name evidence="1" type="ORF">LCGC14_1079830</name>
</gene>
<dbReference type="AlphaFoldDB" id="A0A0F9PYN2"/>
<organism evidence="1">
    <name type="scientific">marine sediment metagenome</name>
    <dbReference type="NCBI Taxonomy" id="412755"/>
    <lineage>
        <taxon>unclassified sequences</taxon>
        <taxon>metagenomes</taxon>
        <taxon>ecological metagenomes</taxon>
    </lineage>
</organism>